<accession>A0A9J6H5V1</accession>
<comment type="function">
    <text evidence="6">Heterodimeric electron transfer flavoprotein that accepts electrons from several mitochondrial dehydrogenases, including acyl-CoA dehydrogenases, glutaryl-CoA and sarcosine dehydrogenase. It transfers the electrons to the main mitochondrial respiratory chain via ETF-ubiquinone oxidoreductase. Required for normal mitochondrial fatty acid oxidation and normal amino acid metabolism. ETFB binds an AMP molecule that probably has a purely structural role.</text>
</comment>
<protein>
    <recommendedName>
        <fullName evidence="3">Electron transfer flavoprotein subunit beta</fullName>
    </recommendedName>
</protein>
<keyword evidence="5" id="KW-0249">Electron transport</keyword>
<dbReference type="Proteomes" id="UP000821853">
    <property type="component" value="Unassembled WGS sequence"/>
</dbReference>
<dbReference type="InterPro" id="IPR014729">
    <property type="entry name" value="Rossmann-like_a/b/a_fold"/>
</dbReference>
<dbReference type="GO" id="GO:0009055">
    <property type="term" value="F:electron transfer activity"/>
    <property type="evidence" value="ECO:0007669"/>
    <property type="project" value="InterPro"/>
</dbReference>
<comment type="subunit">
    <text evidence="7">Heterodimer composed of ETFA and ETFB. Identified in a complex that contains ETFA, ETFB and ETFRF1. Interacts with ACADM.</text>
</comment>
<dbReference type="CDD" id="cd01714">
    <property type="entry name" value="ETF_beta"/>
    <property type="match status" value="1"/>
</dbReference>
<comment type="subcellular location">
    <subcellularLocation>
        <location evidence="1">Mitochondrion matrix</location>
    </subcellularLocation>
</comment>
<dbReference type="Gene3D" id="3.40.50.620">
    <property type="entry name" value="HUPs"/>
    <property type="match status" value="1"/>
</dbReference>
<evidence type="ECO:0000256" key="7">
    <source>
        <dbReference type="ARBA" id="ARBA00046893"/>
    </source>
</evidence>
<evidence type="ECO:0000259" key="9">
    <source>
        <dbReference type="SMART" id="SM00893"/>
    </source>
</evidence>
<dbReference type="OMA" id="EINQPRI"/>
<dbReference type="FunFam" id="3.40.50.620:FF:000011">
    <property type="entry name" value="Electron transfer flavoprotein subunit beta"/>
    <property type="match status" value="1"/>
</dbReference>
<evidence type="ECO:0000256" key="1">
    <source>
        <dbReference type="ARBA" id="ARBA00004305"/>
    </source>
</evidence>
<evidence type="ECO:0000256" key="8">
    <source>
        <dbReference type="SAM" id="MobiDB-lite"/>
    </source>
</evidence>
<sequence>MEQVTACLRLLTDSTPATSPCSYEADKYGARKRSGGQRSGRDTNANLSADGRSILAPSPSCIRVKPDKTGVVTDGVKHSLNPFDEIAVEEAVRLKEKKVASEIIAVSCGPAQCQVRDAPHSPGHGCDKAIHVEVEGKDYETLQPLHLCHVEFLTLLNVERFALAAFFFSLQAIDDDSNQTAQMTAGILDWPQATFASAIEKDGEGFKVTREVDGGLEHIKVKLPTVISADLRLNEPRYATLPNIMKAKKKPLEKKTPKDLGVDIGARIEVLSVEDPPTREAGTKVESVDELLEKLKALGRI</sequence>
<proteinExistence type="inferred from homology"/>
<dbReference type="VEuPathDB" id="VectorBase:HLOH_049220"/>
<dbReference type="InterPro" id="IPR014730">
    <property type="entry name" value="ETF_a/b_N"/>
</dbReference>
<comment type="similarity">
    <text evidence="2">Belongs to the ETF beta-subunit/FixA family.</text>
</comment>
<dbReference type="OrthoDB" id="276685at2759"/>
<evidence type="ECO:0000256" key="6">
    <source>
        <dbReference type="ARBA" id="ARBA00045835"/>
    </source>
</evidence>
<dbReference type="InterPro" id="IPR000049">
    <property type="entry name" value="ET-Flavoprotein_bsu_CS"/>
</dbReference>
<name>A0A9J6H5V1_HAELO</name>
<organism evidence="10 11">
    <name type="scientific">Haemaphysalis longicornis</name>
    <name type="common">Bush tick</name>
    <dbReference type="NCBI Taxonomy" id="44386"/>
    <lineage>
        <taxon>Eukaryota</taxon>
        <taxon>Metazoa</taxon>
        <taxon>Ecdysozoa</taxon>
        <taxon>Arthropoda</taxon>
        <taxon>Chelicerata</taxon>
        <taxon>Arachnida</taxon>
        <taxon>Acari</taxon>
        <taxon>Parasitiformes</taxon>
        <taxon>Ixodida</taxon>
        <taxon>Ixodoidea</taxon>
        <taxon>Ixodidae</taxon>
        <taxon>Haemaphysalinae</taxon>
        <taxon>Haemaphysalis</taxon>
    </lineage>
</organism>
<dbReference type="Pfam" id="PF01012">
    <property type="entry name" value="ETF"/>
    <property type="match status" value="1"/>
</dbReference>
<feature type="region of interest" description="Disordered" evidence="8">
    <location>
        <begin position="27"/>
        <end position="50"/>
    </location>
</feature>
<dbReference type="PROSITE" id="PS01065">
    <property type="entry name" value="ETF_BETA"/>
    <property type="match status" value="1"/>
</dbReference>
<dbReference type="InterPro" id="IPR033948">
    <property type="entry name" value="ETF_beta_N"/>
</dbReference>
<dbReference type="EMBL" id="JABSTR010000976">
    <property type="protein sequence ID" value="KAH9383086.1"/>
    <property type="molecule type" value="Genomic_DNA"/>
</dbReference>
<dbReference type="GO" id="GO:0005759">
    <property type="term" value="C:mitochondrial matrix"/>
    <property type="evidence" value="ECO:0007669"/>
    <property type="project" value="UniProtKB-SubCell"/>
</dbReference>
<dbReference type="SUPFAM" id="SSF52402">
    <property type="entry name" value="Adenine nucleotide alpha hydrolases-like"/>
    <property type="match status" value="1"/>
</dbReference>
<comment type="caution">
    <text evidence="10">The sequence shown here is derived from an EMBL/GenBank/DDBJ whole genome shotgun (WGS) entry which is preliminary data.</text>
</comment>
<dbReference type="PANTHER" id="PTHR21294:SF8">
    <property type="entry name" value="ELECTRON TRANSFER FLAVOPROTEIN SUBUNIT BETA"/>
    <property type="match status" value="1"/>
</dbReference>
<evidence type="ECO:0000256" key="3">
    <source>
        <dbReference type="ARBA" id="ARBA00016797"/>
    </source>
</evidence>
<evidence type="ECO:0000256" key="5">
    <source>
        <dbReference type="ARBA" id="ARBA00022982"/>
    </source>
</evidence>
<keyword evidence="11" id="KW-1185">Reference proteome</keyword>
<dbReference type="InterPro" id="IPR012255">
    <property type="entry name" value="ETF_b"/>
</dbReference>
<dbReference type="GO" id="GO:0033539">
    <property type="term" value="P:fatty acid beta-oxidation using acyl-CoA dehydrogenase"/>
    <property type="evidence" value="ECO:0007669"/>
    <property type="project" value="TreeGrafter"/>
</dbReference>
<dbReference type="PANTHER" id="PTHR21294">
    <property type="entry name" value="ELECTRON TRANSFER FLAVOPROTEIN BETA-SUBUNIT"/>
    <property type="match status" value="1"/>
</dbReference>
<reference evidence="10 11" key="1">
    <citation type="journal article" date="2020" name="Cell">
        <title>Large-Scale Comparative Analyses of Tick Genomes Elucidate Their Genetic Diversity and Vector Capacities.</title>
        <authorList>
            <consortium name="Tick Genome and Microbiome Consortium (TIGMIC)"/>
            <person name="Jia N."/>
            <person name="Wang J."/>
            <person name="Shi W."/>
            <person name="Du L."/>
            <person name="Sun Y."/>
            <person name="Zhan W."/>
            <person name="Jiang J.F."/>
            <person name="Wang Q."/>
            <person name="Zhang B."/>
            <person name="Ji P."/>
            <person name="Bell-Sakyi L."/>
            <person name="Cui X.M."/>
            <person name="Yuan T.T."/>
            <person name="Jiang B.G."/>
            <person name="Yang W.F."/>
            <person name="Lam T.T."/>
            <person name="Chang Q.C."/>
            <person name="Ding S.J."/>
            <person name="Wang X.J."/>
            <person name="Zhu J.G."/>
            <person name="Ruan X.D."/>
            <person name="Zhao L."/>
            <person name="Wei J.T."/>
            <person name="Ye R.Z."/>
            <person name="Que T.C."/>
            <person name="Du C.H."/>
            <person name="Zhou Y.H."/>
            <person name="Cheng J.X."/>
            <person name="Dai P.F."/>
            <person name="Guo W.B."/>
            <person name="Han X.H."/>
            <person name="Huang E.J."/>
            <person name="Li L.F."/>
            <person name="Wei W."/>
            <person name="Gao Y.C."/>
            <person name="Liu J.Z."/>
            <person name="Shao H.Z."/>
            <person name="Wang X."/>
            <person name="Wang C.C."/>
            <person name="Yang T.C."/>
            <person name="Huo Q.B."/>
            <person name="Li W."/>
            <person name="Chen H.Y."/>
            <person name="Chen S.E."/>
            <person name="Zhou L.G."/>
            <person name="Ni X.B."/>
            <person name="Tian J.H."/>
            <person name="Sheng Y."/>
            <person name="Liu T."/>
            <person name="Pan Y.S."/>
            <person name="Xia L.Y."/>
            <person name="Li J."/>
            <person name="Zhao F."/>
            <person name="Cao W.C."/>
        </authorList>
    </citation>
    <scope>NUCLEOTIDE SEQUENCE [LARGE SCALE GENOMIC DNA]</scope>
    <source>
        <strain evidence="10">HaeL-2018</strain>
    </source>
</reference>
<feature type="domain" description="Electron transfer flavoprotein alpha/beta-subunit N-terminal" evidence="9">
    <location>
        <begin position="68"/>
        <end position="264"/>
    </location>
</feature>
<keyword evidence="4" id="KW-0813">Transport</keyword>
<evidence type="ECO:0000313" key="10">
    <source>
        <dbReference type="EMBL" id="KAH9383086.1"/>
    </source>
</evidence>
<evidence type="ECO:0000313" key="11">
    <source>
        <dbReference type="Proteomes" id="UP000821853"/>
    </source>
</evidence>
<dbReference type="SMART" id="SM00893">
    <property type="entry name" value="ETF"/>
    <property type="match status" value="1"/>
</dbReference>
<evidence type="ECO:0000256" key="4">
    <source>
        <dbReference type="ARBA" id="ARBA00022448"/>
    </source>
</evidence>
<gene>
    <name evidence="10" type="ORF">HPB48_023821</name>
</gene>
<evidence type="ECO:0000256" key="2">
    <source>
        <dbReference type="ARBA" id="ARBA00007557"/>
    </source>
</evidence>
<dbReference type="AlphaFoldDB" id="A0A9J6H5V1"/>
<dbReference type="GO" id="GO:0009063">
    <property type="term" value="P:amino acid catabolic process"/>
    <property type="evidence" value="ECO:0007669"/>
    <property type="project" value="TreeGrafter"/>
</dbReference>